<dbReference type="InterPro" id="IPR001590">
    <property type="entry name" value="Peptidase_M12B"/>
</dbReference>
<dbReference type="Gene3D" id="3.40.390.10">
    <property type="entry name" value="Collagenase (Catalytic Domain)"/>
    <property type="match status" value="1"/>
</dbReference>
<dbReference type="InterPro" id="IPR049038">
    <property type="entry name" value="ADAM10_Cys-rich"/>
</dbReference>
<dbReference type="PROSITE" id="PS50215">
    <property type="entry name" value="ADAM_MEPRO"/>
    <property type="match status" value="1"/>
</dbReference>
<dbReference type="Gene3D" id="4.10.70.10">
    <property type="entry name" value="Disintegrin domain"/>
    <property type="match status" value="1"/>
</dbReference>
<feature type="chain" id="PRO_5035450102" description="ADAM10 endopeptidase" evidence="7">
    <location>
        <begin position="22"/>
        <end position="702"/>
    </location>
</feature>
<organism evidence="10 11">
    <name type="scientific">Branchiostoma lanceolatum</name>
    <name type="common">Common lancelet</name>
    <name type="synonym">Amphioxus lanceolatum</name>
    <dbReference type="NCBI Taxonomy" id="7740"/>
    <lineage>
        <taxon>Eukaryota</taxon>
        <taxon>Metazoa</taxon>
        <taxon>Chordata</taxon>
        <taxon>Cephalochordata</taxon>
        <taxon>Leptocardii</taxon>
        <taxon>Amphioxiformes</taxon>
        <taxon>Branchiostomatidae</taxon>
        <taxon>Branchiostoma</taxon>
    </lineage>
</organism>
<feature type="binding site" evidence="5">
    <location>
        <position position="375"/>
    </location>
    <ligand>
        <name>Zn(2+)</name>
        <dbReference type="ChEBI" id="CHEBI:29105"/>
        <note>catalytic</note>
    </ligand>
</feature>
<evidence type="ECO:0000313" key="10">
    <source>
        <dbReference type="EMBL" id="CAH1252038.1"/>
    </source>
</evidence>
<dbReference type="Proteomes" id="UP000838412">
    <property type="component" value="Chromosome 19"/>
</dbReference>
<dbReference type="Pfam" id="PF00200">
    <property type="entry name" value="Disintegrin"/>
    <property type="match status" value="1"/>
</dbReference>
<keyword evidence="11" id="KW-1185">Reference proteome</keyword>
<dbReference type="InterPro" id="IPR001762">
    <property type="entry name" value="Disintegrin_dom"/>
</dbReference>
<protein>
    <recommendedName>
        <fullName evidence="2">ADAM10 endopeptidase</fullName>
        <ecNumber evidence="2">3.4.24.81</ecNumber>
    </recommendedName>
</protein>
<comment type="caution">
    <text evidence="5">Lacks conserved residue(s) required for the propagation of feature annotation.</text>
</comment>
<feature type="domain" description="Peptidase M12B" evidence="9">
    <location>
        <begin position="221"/>
        <end position="441"/>
    </location>
</feature>
<feature type="binding site" evidence="5">
    <location>
        <position position="379"/>
    </location>
    <ligand>
        <name>Zn(2+)</name>
        <dbReference type="ChEBI" id="CHEBI:29105"/>
        <note>catalytic</note>
    </ligand>
</feature>
<keyword evidence="3" id="KW-0165">Cleavage on pair of basic residues</keyword>
<dbReference type="InterPro" id="IPR036436">
    <property type="entry name" value="Disintegrin_dom_sf"/>
</dbReference>
<comment type="catalytic activity">
    <reaction evidence="1">
        <text>Endopeptidase of broad specificity.</text>
        <dbReference type="EC" id="3.4.24.81"/>
    </reaction>
</comment>
<gene>
    <name evidence="10" type="primary">ADAM10</name>
    <name evidence="10" type="ORF">BLAG_LOCUS12233</name>
</gene>
<keyword evidence="4" id="KW-1015">Disulfide bond</keyword>
<reference evidence="10" key="1">
    <citation type="submission" date="2022-01" db="EMBL/GenBank/DDBJ databases">
        <authorList>
            <person name="Braso-Vives M."/>
        </authorList>
    </citation>
    <scope>NUCLEOTIDE SEQUENCE</scope>
</reference>
<feature type="transmembrane region" description="Helical" evidence="6">
    <location>
        <begin position="662"/>
        <end position="687"/>
    </location>
</feature>
<dbReference type="SMART" id="SM00050">
    <property type="entry name" value="DISIN"/>
    <property type="match status" value="1"/>
</dbReference>
<dbReference type="Pfam" id="PF01562">
    <property type="entry name" value="Pep_M12B_propep"/>
    <property type="match status" value="1"/>
</dbReference>
<dbReference type="AlphaFoldDB" id="A0A8J9ZCI8"/>
<evidence type="ECO:0000256" key="3">
    <source>
        <dbReference type="ARBA" id="ARBA00022685"/>
    </source>
</evidence>
<dbReference type="InterPro" id="IPR051489">
    <property type="entry name" value="ADAM_Metalloproteinase"/>
</dbReference>
<evidence type="ECO:0000256" key="1">
    <source>
        <dbReference type="ARBA" id="ARBA00001809"/>
    </source>
</evidence>
<dbReference type="InterPro" id="IPR002870">
    <property type="entry name" value="Peptidase_M12B_N"/>
</dbReference>
<dbReference type="InterPro" id="IPR024079">
    <property type="entry name" value="MetalloPept_cat_dom_sf"/>
</dbReference>
<dbReference type="GO" id="GO:0046872">
    <property type="term" value="F:metal ion binding"/>
    <property type="evidence" value="ECO:0007669"/>
    <property type="project" value="UniProtKB-KW"/>
</dbReference>
<keyword evidence="5" id="KW-0479">Metal-binding</keyword>
<feature type="binding site" evidence="5">
    <location>
        <position position="385"/>
    </location>
    <ligand>
        <name>Zn(2+)</name>
        <dbReference type="ChEBI" id="CHEBI:29105"/>
        <note>catalytic</note>
    </ligand>
</feature>
<dbReference type="SUPFAM" id="SSF57552">
    <property type="entry name" value="Blood coagulation inhibitor (disintegrin)"/>
    <property type="match status" value="1"/>
</dbReference>
<dbReference type="OrthoDB" id="2149267at2759"/>
<dbReference type="PANTHER" id="PTHR45702:SF2">
    <property type="entry name" value="KUZBANIAN, ISOFORM A"/>
    <property type="match status" value="1"/>
</dbReference>
<dbReference type="SUPFAM" id="SSF55486">
    <property type="entry name" value="Metalloproteases ('zincins'), catalytic domain"/>
    <property type="match status" value="1"/>
</dbReference>
<keyword evidence="6" id="KW-0812">Transmembrane</keyword>
<sequence>MKTAFFIVFLALFSTIAVTTGERLNDFISHYEGLRYSTETLQAKHERVKRAAMGEATHEDVHLAFFAHGRDFHLQLSPDNSMFSKDFQLETSRGVKQIDLSHIYSGYLVGEPGTTMCHGSIINGRFEGFIYTPQGDYYIEPAERYNTSADIHSVMYKAEHVEDPLPGQKTGCGVHGDYMLHEPKTVFPPEEVDGNEVNDHEFNKYADPHKRYRRQTVPTKNTCQIYIMADHKFYAYYGTWEAAVAQIAAHVKAVNAIYRPLVLDAKTGYGIEVTRIRINTSGDALETDNPFRPDNIGAEAYLDLLSNYNHNPYCLAYGFTDRDFEGTLGLAWVGSICSRYLSYSGRHQSRNTGLVSVQLYGNHVPPKVSHITFAHEVGHSWGSPHDPEGACSPGGEFGNYIMFAQATSGDKSNNNKFSSCSMDSIKRTVGSRSQRCYRPADSAICGNAIVEEGEECDCGYQDQCDKMGDACCNGQFQEGSGIACTLKQGATCSPSQGTCCNTTCTYNPSSFLCASEKECAHTSYCSGVSSSCPEPAPKPDLTTMCSEGTRVCLDGQCSESVCRRYGYDRCECKRNADGTNEEELCHVCCQQQGQPETCRSSKYFPEFNSDSPLTLEPGSVCDDNKGYCDNLNRCREVDIDGPLARIKKLVLYGASDWAKDNWWSFLLLSVGIIMLVVGVTCCLNAVVPNSIEEAKAERAGLR</sequence>
<name>A0A8J9ZCI8_BRALA</name>
<evidence type="ECO:0000313" key="11">
    <source>
        <dbReference type="Proteomes" id="UP000838412"/>
    </source>
</evidence>
<dbReference type="EMBL" id="OV696704">
    <property type="protein sequence ID" value="CAH1252038.1"/>
    <property type="molecule type" value="Genomic_DNA"/>
</dbReference>
<evidence type="ECO:0000256" key="2">
    <source>
        <dbReference type="ARBA" id="ARBA00012332"/>
    </source>
</evidence>
<dbReference type="GO" id="GO:0007219">
    <property type="term" value="P:Notch signaling pathway"/>
    <property type="evidence" value="ECO:0007669"/>
    <property type="project" value="TreeGrafter"/>
</dbReference>
<evidence type="ECO:0000256" key="7">
    <source>
        <dbReference type="SAM" id="SignalP"/>
    </source>
</evidence>
<dbReference type="Pfam" id="PF13688">
    <property type="entry name" value="Reprolysin_5"/>
    <property type="match status" value="1"/>
</dbReference>
<dbReference type="GO" id="GO:0006509">
    <property type="term" value="P:membrane protein ectodomain proteolysis"/>
    <property type="evidence" value="ECO:0007669"/>
    <property type="project" value="TreeGrafter"/>
</dbReference>
<keyword evidence="6" id="KW-1133">Transmembrane helix</keyword>
<evidence type="ECO:0000256" key="5">
    <source>
        <dbReference type="PROSITE-ProRule" id="PRU00276"/>
    </source>
</evidence>
<dbReference type="FunFam" id="4.10.70.10:FF:000003">
    <property type="entry name" value="Disintegrin and metalloproteinase domain-containing protein 17"/>
    <property type="match status" value="1"/>
</dbReference>
<evidence type="ECO:0000259" key="9">
    <source>
        <dbReference type="PROSITE" id="PS50215"/>
    </source>
</evidence>
<feature type="active site" evidence="5">
    <location>
        <position position="376"/>
    </location>
</feature>
<keyword evidence="6" id="KW-0472">Membrane</keyword>
<evidence type="ECO:0000259" key="8">
    <source>
        <dbReference type="PROSITE" id="PS50214"/>
    </source>
</evidence>
<feature type="signal peptide" evidence="7">
    <location>
        <begin position="1"/>
        <end position="21"/>
    </location>
</feature>
<dbReference type="GO" id="GO:0005886">
    <property type="term" value="C:plasma membrane"/>
    <property type="evidence" value="ECO:0007669"/>
    <property type="project" value="TreeGrafter"/>
</dbReference>
<evidence type="ECO:0000256" key="6">
    <source>
        <dbReference type="SAM" id="Phobius"/>
    </source>
</evidence>
<dbReference type="EC" id="3.4.24.81" evidence="2"/>
<evidence type="ECO:0000256" key="4">
    <source>
        <dbReference type="ARBA" id="ARBA00023157"/>
    </source>
</evidence>
<dbReference type="PROSITE" id="PS50214">
    <property type="entry name" value="DISINTEGRIN_2"/>
    <property type="match status" value="1"/>
</dbReference>
<feature type="domain" description="Disintegrin" evidence="8">
    <location>
        <begin position="442"/>
        <end position="540"/>
    </location>
</feature>
<dbReference type="PANTHER" id="PTHR45702">
    <property type="entry name" value="ADAM10/ADAM17 METALLOPEPTIDASE FAMILY MEMBER"/>
    <property type="match status" value="1"/>
</dbReference>
<keyword evidence="5" id="KW-0862">Zinc</keyword>
<keyword evidence="7" id="KW-0732">Signal</keyword>
<accession>A0A8J9ZCI8</accession>
<dbReference type="GO" id="GO:0004222">
    <property type="term" value="F:metalloendopeptidase activity"/>
    <property type="evidence" value="ECO:0007669"/>
    <property type="project" value="InterPro"/>
</dbReference>
<proteinExistence type="predicted"/>
<dbReference type="Pfam" id="PF21299">
    <property type="entry name" value="ADAM10_Cys-rich"/>
    <property type="match status" value="1"/>
</dbReference>